<feature type="transmembrane region" description="Helical" evidence="5">
    <location>
        <begin position="374"/>
        <end position="394"/>
    </location>
</feature>
<feature type="transmembrane region" description="Helical" evidence="5">
    <location>
        <begin position="400"/>
        <end position="418"/>
    </location>
</feature>
<dbReference type="GO" id="GO:0022857">
    <property type="term" value="F:transmembrane transporter activity"/>
    <property type="evidence" value="ECO:0007669"/>
    <property type="project" value="InterPro"/>
</dbReference>
<evidence type="ECO:0000256" key="3">
    <source>
        <dbReference type="ARBA" id="ARBA00022989"/>
    </source>
</evidence>
<keyword evidence="3 5" id="KW-1133">Transmembrane helix</keyword>
<feature type="transmembrane region" description="Helical" evidence="5">
    <location>
        <begin position="86"/>
        <end position="109"/>
    </location>
</feature>
<dbReference type="OrthoDB" id="8596007at2"/>
<feature type="transmembrane region" description="Helical" evidence="5">
    <location>
        <begin position="235"/>
        <end position="256"/>
    </location>
</feature>
<keyword evidence="8" id="KW-1185">Reference proteome</keyword>
<sequence>MATASGKRIPNRRWAIGLLLGIGVLINYFDRINLSVAAPQMKEAFNLSPAEMGLLFSAFFWPYALLQVPAGILLDRYGVTRIGRLGAFLWGLASAITVFASGFGGVFAARAVLGIAEAPGFPVSSKATGYWFPRKERALATAIFDAAAKFSNVIGVPLVAVVVVNAGWRWGFGVTALLSFAYFIAFLTIYRDPSKDSKLSAAELDYIQQGGATPEGTAGGSVFGMLGYLLTTTKVWGLTIGFAAYGYSFYLFLTWLPGYLVQTMHMSILKSAGFAAIPWAVATATDLLVGGWLIDHLIARGKDETRVRRAVLVTGMLFGLAVFGATQTTNPGWAIFWISIALGGLAAAAPVGWSLPSLIAPKGGVGTIGGIMNFANNLMGVAAPIVTGFIVGATNSFTNAFLVAGVILAVGIVSFVFVMGRIEAIPEPVVTGEANARKASKTTTTAD</sequence>
<evidence type="ECO:0000256" key="2">
    <source>
        <dbReference type="ARBA" id="ARBA00022692"/>
    </source>
</evidence>
<organism evidence="7 8">
    <name type="scientific">Paraburkholderia silviterrae</name>
    <dbReference type="NCBI Taxonomy" id="2528715"/>
    <lineage>
        <taxon>Bacteria</taxon>
        <taxon>Pseudomonadati</taxon>
        <taxon>Pseudomonadota</taxon>
        <taxon>Betaproteobacteria</taxon>
        <taxon>Burkholderiales</taxon>
        <taxon>Burkholderiaceae</taxon>
        <taxon>Paraburkholderia</taxon>
    </lineage>
</organism>
<keyword evidence="4 5" id="KW-0472">Membrane</keyword>
<evidence type="ECO:0000259" key="6">
    <source>
        <dbReference type="PROSITE" id="PS50850"/>
    </source>
</evidence>
<evidence type="ECO:0000256" key="4">
    <source>
        <dbReference type="ARBA" id="ARBA00023136"/>
    </source>
</evidence>
<reference evidence="7 8" key="1">
    <citation type="submission" date="2019-03" db="EMBL/GenBank/DDBJ databases">
        <title>Paraburkholderia sp. 4M-K11, isolated from subtropical forest soil.</title>
        <authorList>
            <person name="Gao Z.-H."/>
            <person name="Qiu L.-H."/>
        </authorList>
    </citation>
    <scope>NUCLEOTIDE SEQUENCE [LARGE SCALE GENOMIC DNA]</scope>
    <source>
        <strain evidence="7 8">4M-K11</strain>
    </source>
</reference>
<evidence type="ECO:0000313" key="8">
    <source>
        <dbReference type="Proteomes" id="UP000295722"/>
    </source>
</evidence>
<keyword evidence="2 5" id="KW-0812">Transmembrane</keyword>
<dbReference type="InterPro" id="IPR020846">
    <property type="entry name" value="MFS_dom"/>
</dbReference>
<dbReference type="SUPFAM" id="SSF103473">
    <property type="entry name" value="MFS general substrate transporter"/>
    <property type="match status" value="1"/>
</dbReference>
<name>A0A4R5M7B4_9BURK</name>
<proteinExistence type="predicted"/>
<protein>
    <submittedName>
        <fullName evidence="7">MFS transporter</fullName>
    </submittedName>
</protein>
<dbReference type="Gene3D" id="1.20.1250.20">
    <property type="entry name" value="MFS general substrate transporter like domains"/>
    <property type="match status" value="2"/>
</dbReference>
<dbReference type="PANTHER" id="PTHR11662:SF399">
    <property type="entry name" value="FI19708P1-RELATED"/>
    <property type="match status" value="1"/>
</dbReference>
<evidence type="ECO:0000256" key="5">
    <source>
        <dbReference type="SAM" id="Phobius"/>
    </source>
</evidence>
<gene>
    <name evidence="7" type="ORF">EYW47_19540</name>
</gene>
<feature type="transmembrane region" description="Helical" evidence="5">
    <location>
        <begin position="334"/>
        <end position="353"/>
    </location>
</feature>
<dbReference type="AlphaFoldDB" id="A0A4R5M7B4"/>
<dbReference type="EMBL" id="SMRP01000009">
    <property type="protein sequence ID" value="TDG22080.1"/>
    <property type="molecule type" value="Genomic_DNA"/>
</dbReference>
<comment type="subcellular location">
    <subcellularLocation>
        <location evidence="1">Membrane</location>
        <topology evidence="1">Multi-pass membrane protein</topology>
    </subcellularLocation>
</comment>
<accession>A0A4R5M7B4</accession>
<dbReference type="InterPro" id="IPR011701">
    <property type="entry name" value="MFS"/>
</dbReference>
<feature type="transmembrane region" description="Helical" evidence="5">
    <location>
        <begin position="310"/>
        <end position="328"/>
    </location>
</feature>
<dbReference type="InterPro" id="IPR036259">
    <property type="entry name" value="MFS_trans_sf"/>
</dbReference>
<feature type="transmembrane region" description="Helical" evidence="5">
    <location>
        <begin position="276"/>
        <end position="298"/>
    </location>
</feature>
<evidence type="ECO:0000256" key="1">
    <source>
        <dbReference type="ARBA" id="ARBA00004141"/>
    </source>
</evidence>
<dbReference type="PANTHER" id="PTHR11662">
    <property type="entry name" value="SOLUTE CARRIER FAMILY 17"/>
    <property type="match status" value="1"/>
</dbReference>
<dbReference type="Proteomes" id="UP000295722">
    <property type="component" value="Unassembled WGS sequence"/>
</dbReference>
<comment type="caution">
    <text evidence="7">The sequence shown here is derived from an EMBL/GenBank/DDBJ whole genome shotgun (WGS) entry which is preliminary data.</text>
</comment>
<dbReference type="PROSITE" id="PS50850">
    <property type="entry name" value="MFS"/>
    <property type="match status" value="1"/>
</dbReference>
<dbReference type="GO" id="GO:0016020">
    <property type="term" value="C:membrane"/>
    <property type="evidence" value="ECO:0007669"/>
    <property type="project" value="UniProtKB-SubCell"/>
</dbReference>
<feature type="transmembrane region" description="Helical" evidence="5">
    <location>
        <begin position="53"/>
        <end position="74"/>
    </location>
</feature>
<dbReference type="InterPro" id="IPR050382">
    <property type="entry name" value="MFS_Na/Anion_cotransporter"/>
</dbReference>
<evidence type="ECO:0000313" key="7">
    <source>
        <dbReference type="EMBL" id="TDG22080.1"/>
    </source>
</evidence>
<dbReference type="RefSeq" id="WP_133196480.1">
    <property type="nucleotide sequence ID" value="NZ_JBHUCW010000024.1"/>
</dbReference>
<feature type="transmembrane region" description="Helical" evidence="5">
    <location>
        <begin position="170"/>
        <end position="190"/>
    </location>
</feature>
<dbReference type="CDD" id="cd17319">
    <property type="entry name" value="MFS_ExuT_GudP_like"/>
    <property type="match status" value="1"/>
</dbReference>
<dbReference type="Pfam" id="PF07690">
    <property type="entry name" value="MFS_1"/>
    <property type="match status" value="1"/>
</dbReference>
<feature type="domain" description="Major facilitator superfamily (MFS) profile" evidence="6">
    <location>
        <begin position="16"/>
        <end position="423"/>
    </location>
</feature>